<proteinExistence type="predicted"/>
<dbReference type="RefSeq" id="WP_245844747.1">
    <property type="nucleotide sequence ID" value="NZ_OBEI01000002.1"/>
</dbReference>
<reference evidence="4" key="1">
    <citation type="submission" date="2017-09" db="EMBL/GenBank/DDBJ databases">
        <authorList>
            <person name="Varghese N."/>
            <person name="Submissions S."/>
        </authorList>
    </citation>
    <scope>NUCLEOTIDE SEQUENCE [LARGE SCALE GENOMIC DNA]</scope>
    <source>
        <strain evidence="4">DSM 15103</strain>
    </source>
</reference>
<feature type="domain" description="YutG/PgpA" evidence="2">
    <location>
        <begin position="26"/>
        <end position="166"/>
    </location>
</feature>
<keyword evidence="4" id="KW-1185">Reference proteome</keyword>
<dbReference type="Proteomes" id="UP000219036">
    <property type="component" value="Unassembled WGS sequence"/>
</dbReference>
<feature type="transmembrane region" description="Helical" evidence="1">
    <location>
        <begin position="101"/>
        <end position="125"/>
    </location>
</feature>
<feature type="transmembrane region" description="Helical" evidence="1">
    <location>
        <begin position="37"/>
        <end position="56"/>
    </location>
</feature>
<evidence type="ECO:0000313" key="4">
    <source>
        <dbReference type="Proteomes" id="UP000219036"/>
    </source>
</evidence>
<accession>A0A285NA39</accession>
<dbReference type="EMBL" id="OBEI01000002">
    <property type="protein sequence ID" value="SNZ06300.1"/>
    <property type="molecule type" value="Genomic_DNA"/>
</dbReference>
<dbReference type="GO" id="GO:0006629">
    <property type="term" value="P:lipid metabolic process"/>
    <property type="evidence" value="ECO:0007669"/>
    <property type="project" value="InterPro"/>
</dbReference>
<dbReference type="Pfam" id="PF04608">
    <property type="entry name" value="PgpA"/>
    <property type="match status" value="1"/>
</dbReference>
<evidence type="ECO:0000313" key="3">
    <source>
        <dbReference type="EMBL" id="SNZ06300.1"/>
    </source>
</evidence>
<sequence>MEDSQKNGTGEERKEESFKTMIAFTLSTGLFVGKIPVAPGTIGTLVGIFPILIYWTKGGQYQLINQISITLAVFLIGIWASTVVVETFKDKDPEYVVIDEIAGYMVAMIGFEPTWQHLLLAFVVFRFFDILKPPPIRMFEKLPSGFGVMADDIVAGIYTWIVMFIAVKFFGI</sequence>
<dbReference type="GO" id="GO:0008962">
    <property type="term" value="F:phosphatidylglycerophosphatase activity"/>
    <property type="evidence" value="ECO:0007669"/>
    <property type="project" value="InterPro"/>
</dbReference>
<dbReference type="AlphaFoldDB" id="A0A285NA39"/>
<organism evidence="3 4">
    <name type="scientific">Persephonella hydrogeniphila</name>
    <dbReference type="NCBI Taxonomy" id="198703"/>
    <lineage>
        <taxon>Bacteria</taxon>
        <taxon>Pseudomonadati</taxon>
        <taxon>Aquificota</taxon>
        <taxon>Aquificia</taxon>
        <taxon>Aquificales</taxon>
        <taxon>Hydrogenothermaceae</taxon>
        <taxon>Persephonella</taxon>
    </lineage>
</organism>
<name>A0A285NA39_9AQUI</name>
<dbReference type="InterPro" id="IPR036681">
    <property type="entry name" value="PgpA-like_sf"/>
</dbReference>
<feature type="transmembrane region" description="Helical" evidence="1">
    <location>
        <begin position="63"/>
        <end position="81"/>
    </location>
</feature>
<dbReference type="SUPFAM" id="SSF101307">
    <property type="entry name" value="YutG-like"/>
    <property type="match status" value="1"/>
</dbReference>
<dbReference type="InterPro" id="IPR007686">
    <property type="entry name" value="YutG/PgpA"/>
</dbReference>
<dbReference type="InterPro" id="IPR026037">
    <property type="entry name" value="PgpA"/>
</dbReference>
<evidence type="ECO:0000259" key="2">
    <source>
        <dbReference type="Pfam" id="PF04608"/>
    </source>
</evidence>
<feature type="transmembrane region" description="Helical" evidence="1">
    <location>
        <begin position="146"/>
        <end position="170"/>
    </location>
</feature>
<dbReference type="CDD" id="cd06971">
    <property type="entry name" value="PgpA"/>
    <property type="match status" value="1"/>
</dbReference>
<dbReference type="PANTHER" id="PTHR36305">
    <property type="entry name" value="PHOSPHATIDYLGLYCEROPHOSPHATASE A"/>
    <property type="match status" value="1"/>
</dbReference>
<keyword evidence="1" id="KW-1133">Transmembrane helix</keyword>
<keyword evidence="1" id="KW-0472">Membrane</keyword>
<dbReference type="PANTHER" id="PTHR36305:SF1">
    <property type="entry name" value="PHOSPHATIDYLGLYCEROPHOSPHATASE A"/>
    <property type="match status" value="1"/>
</dbReference>
<evidence type="ECO:0000256" key="1">
    <source>
        <dbReference type="SAM" id="Phobius"/>
    </source>
</evidence>
<dbReference type="PIRSF" id="PIRSF006162">
    <property type="entry name" value="PgpA"/>
    <property type="match status" value="1"/>
</dbReference>
<gene>
    <name evidence="3" type="ORF">SAMN06265182_0630</name>
</gene>
<keyword evidence="1" id="KW-0812">Transmembrane</keyword>
<protein>
    <submittedName>
        <fullName evidence="3">Phosphatidylglycerophosphatase A</fullName>
    </submittedName>
</protein>